<feature type="transmembrane region" description="Helical" evidence="8">
    <location>
        <begin position="82"/>
        <end position="109"/>
    </location>
</feature>
<dbReference type="GO" id="GO:0005765">
    <property type="term" value="C:lysosomal membrane"/>
    <property type="evidence" value="ECO:0007669"/>
    <property type="project" value="TreeGrafter"/>
</dbReference>
<evidence type="ECO:0000256" key="4">
    <source>
        <dbReference type="ARBA" id="ARBA00022692"/>
    </source>
</evidence>
<feature type="transmembrane region" description="Helical" evidence="8">
    <location>
        <begin position="129"/>
        <end position="148"/>
    </location>
</feature>
<name>A0AAV7JQC7_9METZ</name>
<dbReference type="GO" id="GO:0005770">
    <property type="term" value="C:late endosome"/>
    <property type="evidence" value="ECO:0007669"/>
    <property type="project" value="TreeGrafter"/>
</dbReference>
<evidence type="ECO:0000256" key="2">
    <source>
        <dbReference type="ARBA" id="ARBA00006314"/>
    </source>
</evidence>
<dbReference type="PANTHER" id="PTHR31592:SF1">
    <property type="entry name" value="TRANSMEMBRANE PROTEIN 192"/>
    <property type="match status" value="1"/>
</dbReference>
<dbReference type="Proteomes" id="UP001165289">
    <property type="component" value="Unassembled WGS sequence"/>
</dbReference>
<feature type="region of interest" description="Disordered" evidence="7">
    <location>
        <begin position="1"/>
        <end position="23"/>
    </location>
</feature>
<dbReference type="EMBL" id="JAKMXF010000309">
    <property type="protein sequence ID" value="KAI6650911.1"/>
    <property type="molecule type" value="Genomic_DNA"/>
</dbReference>
<evidence type="ECO:0000256" key="5">
    <source>
        <dbReference type="ARBA" id="ARBA00022989"/>
    </source>
</evidence>
<keyword evidence="10" id="KW-1185">Reference proteome</keyword>
<keyword evidence="6 8" id="KW-0472">Membrane</keyword>
<keyword evidence="5 8" id="KW-1133">Transmembrane helix</keyword>
<keyword evidence="4 8" id="KW-0812">Transmembrane</keyword>
<feature type="compositionally biased region" description="Low complexity" evidence="7">
    <location>
        <begin position="1"/>
        <end position="17"/>
    </location>
</feature>
<evidence type="ECO:0000256" key="3">
    <source>
        <dbReference type="ARBA" id="ARBA00014635"/>
    </source>
</evidence>
<comment type="similarity">
    <text evidence="2">Belongs to the TMEM192 family.</text>
</comment>
<accession>A0AAV7JQC7</accession>
<feature type="transmembrane region" description="Helical" evidence="8">
    <location>
        <begin position="169"/>
        <end position="190"/>
    </location>
</feature>
<protein>
    <recommendedName>
        <fullName evidence="3">Transmembrane protein 192</fullName>
    </recommendedName>
</protein>
<evidence type="ECO:0000313" key="9">
    <source>
        <dbReference type="EMBL" id="KAI6650911.1"/>
    </source>
</evidence>
<feature type="transmembrane region" description="Helical" evidence="8">
    <location>
        <begin position="210"/>
        <end position="230"/>
    </location>
</feature>
<evidence type="ECO:0000256" key="8">
    <source>
        <dbReference type="SAM" id="Phobius"/>
    </source>
</evidence>
<organism evidence="9 10">
    <name type="scientific">Oopsacas minuta</name>
    <dbReference type="NCBI Taxonomy" id="111878"/>
    <lineage>
        <taxon>Eukaryota</taxon>
        <taxon>Metazoa</taxon>
        <taxon>Porifera</taxon>
        <taxon>Hexactinellida</taxon>
        <taxon>Hexasterophora</taxon>
        <taxon>Lyssacinosida</taxon>
        <taxon>Leucopsacidae</taxon>
        <taxon>Oopsacas</taxon>
    </lineage>
</organism>
<evidence type="ECO:0000256" key="7">
    <source>
        <dbReference type="SAM" id="MobiDB-lite"/>
    </source>
</evidence>
<evidence type="ECO:0000256" key="6">
    <source>
        <dbReference type="ARBA" id="ARBA00023136"/>
    </source>
</evidence>
<dbReference type="Pfam" id="PF14802">
    <property type="entry name" value="TMEM192"/>
    <property type="match status" value="1"/>
</dbReference>
<sequence length="308" mass="35645">MVSLGDNNQNGNNGAGQFFRESDGDYNPPLPAYDIPKNNRSRHPRSALCHPYHHSTHHTTRTTLESNSNSLMPTNSIKYRHIFTCYFTIAEILIVLLFVIACFVDILVFDSEQREDEQDNIIAIDKFSIYSIVHIILWCLVGVFDRLIQWQHQIIRRRGYLRFYIKLRNIRRVPFGVFSTGNATLVLLFATRKQLEAAIQYTPFKFNYCMLILVGVELILTLPVLLYYIIITMRFNCKRPSPDATVSSSSQSVLPFSSPPPDLGFNTDTDTHNVEELLDKQADMIRYLQFHNANLGRKIMELQNQNRH</sequence>
<proteinExistence type="inferred from homology"/>
<comment type="subcellular location">
    <subcellularLocation>
        <location evidence="1">Membrane</location>
        <topology evidence="1">Multi-pass membrane protein</topology>
    </subcellularLocation>
</comment>
<dbReference type="AlphaFoldDB" id="A0AAV7JQC7"/>
<gene>
    <name evidence="9" type="ORF">LOD99_5751</name>
</gene>
<dbReference type="PANTHER" id="PTHR31592">
    <property type="entry name" value="TRANSMEMBRANE PROTEIN 192"/>
    <property type="match status" value="1"/>
</dbReference>
<dbReference type="InterPro" id="IPR029399">
    <property type="entry name" value="TMEM192"/>
</dbReference>
<comment type="caution">
    <text evidence="9">The sequence shown here is derived from an EMBL/GenBank/DDBJ whole genome shotgun (WGS) entry which is preliminary data.</text>
</comment>
<evidence type="ECO:0000256" key="1">
    <source>
        <dbReference type="ARBA" id="ARBA00004141"/>
    </source>
</evidence>
<reference evidence="9 10" key="1">
    <citation type="journal article" date="2023" name="BMC Biol.">
        <title>The compact genome of the sponge Oopsacas minuta (Hexactinellida) is lacking key metazoan core genes.</title>
        <authorList>
            <person name="Santini S."/>
            <person name="Schenkelaars Q."/>
            <person name="Jourda C."/>
            <person name="Duchesne M."/>
            <person name="Belahbib H."/>
            <person name="Rocher C."/>
            <person name="Selva M."/>
            <person name="Riesgo A."/>
            <person name="Vervoort M."/>
            <person name="Leys S.P."/>
            <person name="Kodjabachian L."/>
            <person name="Le Bivic A."/>
            <person name="Borchiellini C."/>
            <person name="Claverie J.M."/>
            <person name="Renard E."/>
        </authorList>
    </citation>
    <scope>NUCLEOTIDE SEQUENCE [LARGE SCALE GENOMIC DNA]</scope>
    <source>
        <strain evidence="9">SPO-2</strain>
    </source>
</reference>
<evidence type="ECO:0000313" key="10">
    <source>
        <dbReference type="Proteomes" id="UP001165289"/>
    </source>
</evidence>